<dbReference type="AlphaFoldDB" id="A0AAW1PIB9"/>
<keyword evidence="2" id="KW-1185">Reference proteome</keyword>
<evidence type="ECO:0000313" key="1">
    <source>
        <dbReference type="EMBL" id="KAK9813266.1"/>
    </source>
</evidence>
<reference evidence="1 2" key="1">
    <citation type="journal article" date="2024" name="Nat. Commun.">
        <title>Phylogenomics reveals the evolutionary origins of lichenization in chlorophyte algae.</title>
        <authorList>
            <person name="Puginier C."/>
            <person name="Libourel C."/>
            <person name="Otte J."/>
            <person name="Skaloud P."/>
            <person name="Haon M."/>
            <person name="Grisel S."/>
            <person name="Petersen M."/>
            <person name="Berrin J.G."/>
            <person name="Delaux P.M."/>
            <person name="Dal Grande F."/>
            <person name="Keller J."/>
        </authorList>
    </citation>
    <scope>NUCLEOTIDE SEQUENCE [LARGE SCALE GENOMIC DNA]</scope>
    <source>
        <strain evidence="1 2">SAG 2043</strain>
    </source>
</reference>
<protein>
    <submittedName>
        <fullName evidence="1">Uncharacterized protein</fullName>
    </submittedName>
</protein>
<dbReference type="Proteomes" id="UP001489004">
    <property type="component" value="Unassembled WGS sequence"/>
</dbReference>
<comment type="caution">
    <text evidence="1">The sequence shown here is derived from an EMBL/GenBank/DDBJ whole genome shotgun (WGS) entry which is preliminary data.</text>
</comment>
<evidence type="ECO:0000313" key="2">
    <source>
        <dbReference type="Proteomes" id="UP001489004"/>
    </source>
</evidence>
<organism evidence="1 2">
    <name type="scientific">[Myrmecia] bisecta</name>
    <dbReference type="NCBI Taxonomy" id="41462"/>
    <lineage>
        <taxon>Eukaryota</taxon>
        <taxon>Viridiplantae</taxon>
        <taxon>Chlorophyta</taxon>
        <taxon>core chlorophytes</taxon>
        <taxon>Trebouxiophyceae</taxon>
        <taxon>Trebouxiales</taxon>
        <taxon>Trebouxiaceae</taxon>
        <taxon>Myrmecia</taxon>
    </lineage>
</organism>
<sequence length="212" mass="23073">MQLQGCLRAAFALSQQCLHRSSTCSHVATRQPSCLELFKAAVLQHRGSQSRGSCEADPALLPQQSRQLRMLAGKAACSAAAGDAAPPCITIQVRNDSEVVKTYNFTSPPRSAAAVRKALREDGFPFGTLRSSDGFNPYPDDVLDPSKVYTLRLHNIRGAAVEDQHVPLHEVIHNPAPPLVTYSKYAGSIRTSSGSPRIAYQAARVLQWDEFD</sequence>
<dbReference type="EMBL" id="JALJOR010000008">
    <property type="protein sequence ID" value="KAK9813266.1"/>
    <property type="molecule type" value="Genomic_DNA"/>
</dbReference>
<proteinExistence type="predicted"/>
<name>A0AAW1PIB9_9CHLO</name>
<accession>A0AAW1PIB9</accession>
<gene>
    <name evidence="1" type="ORF">WJX72_011661</name>
</gene>